<name>A0AAE1W7S6_9LAMI</name>
<dbReference type="AlphaFoldDB" id="A0AAE1W7S6"/>
<reference evidence="3" key="1">
    <citation type="submission" date="2020-06" db="EMBL/GenBank/DDBJ databases">
        <authorList>
            <person name="Li T."/>
            <person name="Hu X."/>
            <person name="Zhang T."/>
            <person name="Song X."/>
            <person name="Zhang H."/>
            <person name="Dai N."/>
            <person name="Sheng W."/>
            <person name="Hou X."/>
            <person name="Wei L."/>
        </authorList>
    </citation>
    <scope>NUCLEOTIDE SEQUENCE</scope>
    <source>
        <strain evidence="3">K16</strain>
        <tissue evidence="3">Leaf</tissue>
    </source>
</reference>
<keyword evidence="4" id="KW-1185">Reference proteome</keyword>
<protein>
    <recommendedName>
        <fullName evidence="2">Retrotransposon Copia-like N-terminal domain-containing protein</fullName>
    </recommendedName>
</protein>
<gene>
    <name evidence="3" type="ORF">Sango_2436800</name>
</gene>
<dbReference type="InterPro" id="IPR029472">
    <property type="entry name" value="Copia-like_N"/>
</dbReference>
<proteinExistence type="predicted"/>
<evidence type="ECO:0000259" key="2">
    <source>
        <dbReference type="Pfam" id="PF14244"/>
    </source>
</evidence>
<organism evidence="3 4">
    <name type="scientific">Sesamum angolense</name>
    <dbReference type="NCBI Taxonomy" id="2727404"/>
    <lineage>
        <taxon>Eukaryota</taxon>
        <taxon>Viridiplantae</taxon>
        <taxon>Streptophyta</taxon>
        <taxon>Embryophyta</taxon>
        <taxon>Tracheophyta</taxon>
        <taxon>Spermatophyta</taxon>
        <taxon>Magnoliopsida</taxon>
        <taxon>eudicotyledons</taxon>
        <taxon>Gunneridae</taxon>
        <taxon>Pentapetalae</taxon>
        <taxon>asterids</taxon>
        <taxon>lamiids</taxon>
        <taxon>Lamiales</taxon>
        <taxon>Pedaliaceae</taxon>
        <taxon>Sesamum</taxon>
    </lineage>
</organism>
<dbReference type="EMBL" id="JACGWL010000014">
    <property type="protein sequence ID" value="KAK4388302.1"/>
    <property type="molecule type" value="Genomic_DNA"/>
</dbReference>
<feature type="region of interest" description="Disordered" evidence="1">
    <location>
        <begin position="260"/>
        <end position="304"/>
    </location>
</feature>
<evidence type="ECO:0000313" key="3">
    <source>
        <dbReference type="EMBL" id="KAK4388302.1"/>
    </source>
</evidence>
<dbReference type="Pfam" id="PF14244">
    <property type="entry name" value="Retrotran_gag_3"/>
    <property type="match status" value="1"/>
</dbReference>
<reference evidence="3" key="2">
    <citation type="journal article" date="2024" name="Plant">
        <title>Genomic evolution and insights into agronomic trait innovations of Sesamum species.</title>
        <authorList>
            <person name="Miao H."/>
            <person name="Wang L."/>
            <person name="Qu L."/>
            <person name="Liu H."/>
            <person name="Sun Y."/>
            <person name="Le M."/>
            <person name="Wang Q."/>
            <person name="Wei S."/>
            <person name="Zheng Y."/>
            <person name="Lin W."/>
            <person name="Duan Y."/>
            <person name="Cao H."/>
            <person name="Xiong S."/>
            <person name="Wang X."/>
            <person name="Wei L."/>
            <person name="Li C."/>
            <person name="Ma Q."/>
            <person name="Ju M."/>
            <person name="Zhao R."/>
            <person name="Li G."/>
            <person name="Mu C."/>
            <person name="Tian Q."/>
            <person name="Mei H."/>
            <person name="Zhang T."/>
            <person name="Gao T."/>
            <person name="Zhang H."/>
        </authorList>
    </citation>
    <scope>NUCLEOTIDE SEQUENCE</scope>
    <source>
        <strain evidence="3">K16</strain>
    </source>
</reference>
<dbReference type="Proteomes" id="UP001289374">
    <property type="component" value="Unassembled WGS sequence"/>
</dbReference>
<evidence type="ECO:0000256" key="1">
    <source>
        <dbReference type="SAM" id="MobiDB-lite"/>
    </source>
</evidence>
<sequence>MATKGGNHGNTATANTGSRREIKIPEFLHLRGEDHPGMVLVSAPFDGTYFWAWRRSIVIALHAKMKLRFIDGTFAIPDKTSNTYETWIPLDPMVTSWILNAITMKISKAFLHTKSSRQLWLDLEERYGENNGLLVYQLQRVIASMTQRMQNVVEYFNSLTTLWDELECLMPTKTYTCDDCYDNICSQILVMDPFPTVNKAYSMVLRVERQRLVNLQTTKSSEGVALHSKWNDNRGNFGQCRDVQQQIQYADKGNFKGRGYCRSHPTHAPPMNSHAPTPSPTTTTNPPIEPSISAPTPPSPAVRHSHRHITQPLWLQDYIYNHSTLSPHHCDVHSFSSAHLSFLAQLKLFITLSHFQRQTNMCTSKRLWPRSLKGLRKMVLRI</sequence>
<comment type="caution">
    <text evidence="3">The sequence shown here is derived from an EMBL/GenBank/DDBJ whole genome shotgun (WGS) entry which is preliminary data.</text>
</comment>
<feature type="domain" description="Retrotransposon Copia-like N-terminal" evidence="2">
    <location>
        <begin position="33"/>
        <end position="77"/>
    </location>
</feature>
<dbReference type="PANTHER" id="PTHR37610">
    <property type="entry name" value="CCHC-TYPE DOMAIN-CONTAINING PROTEIN"/>
    <property type="match status" value="1"/>
</dbReference>
<accession>A0AAE1W7S6</accession>
<dbReference type="PANTHER" id="PTHR37610:SF40">
    <property type="entry name" value="OS01G0909600 PROTEIN"/>
    <property type="match status" value="1"/>
</dbReference>
<feature type="compositionally biased region" description="Low complexity" evidence="1">
    <location>
        <begin position="280"/>
        <end position="294"/>
    </location>
</feature>
<evidence type="ECO:0000313" key="4">
    <source>
        <dbReference type="Proteomes" id="UP001289374"/>
    </source>
</evidence>